<feature type="transmembrane region" description="Helical" evidence="1">
    <location>
        <begin position="73"/>
        <end position="98"/>
    </location>
</feature>
<evidence type="ECO:0000256" key="1">
    <source>
        <dbReference type="SAM" id="Phobius"/>
    </source>
</evidence>
<keyword evidence="1" id="KW-0812">Transmembrane</keyword>
<reference evidence="2" key="1">
    <citation type="submission" date="2020-05" db="EMBL/GenBank/DDBJ databases">
        <authorList>
            <person name="Chiriac C."/>
            <person name="Salcher M."/>
            <person name="Ghai R."/>
            <person name="Kavagutti S V."/>
        </authorList>
    </citation>
    <scope>NUCLEOTIDE SEQUENCE</scope>
</reference>
<protein>
    <submittedName>
        <fullName evidence="2">Unannotated protein</fullName>
    </submittedName>
</protein>
<feature type="transmembrane region" description="Helical" evidence="1">
    <location>
        <begin position="159"/>
        <end position="179"/>
    </location>
</feature>
<organism evidence="2">
    <name type="scientific">freshwater metagenome</name>
    <dbReference type="NCBI Taxonomy" id="449393"/>
    <lineage>
        <taxon>unclassified sequences</taxon>
        <taxon>metagenomes</taxon>
        <taxon>ecological metagenomes</taxon>
    </lineage>
</organism>
<sequence length="226" mass="24023">MRSFLEPFALGNAAILGNVCMLPLYPGMFVMFAQQSNNPRARRWMPFLGLMVFAGVMVLLVAIGGVFHLLNAAVADVLGVVLPVLYAVVLVLGVAMLFGKNPFARLAVTSTPVVRNPAAGAFLYGTMLAPMTLPCTGPLIISAFTIGSVAGAGSFLDSLGYFLAFGLGFGWPLVLLPLLARPAQRSITTFLTRRHREVGIASGVLLLVIATLGIVYDVLPMWRSPS</sequence>
<evidence type="ECO:0000313" key="2">
    <source>
        <dbReference type="EMBL" id="CAB4596173.1"/>
    </source>
</evidence>
<feature type="transmembrane region" description="Helical" evidence="1">
    <location>
        <begin position="200"/>
        <end position="219"/>
    </location>
</feature>
<feature type="transmembrane region" description="Helical" evidence="1">
    <location>
        <begin position="44"/>
        <end position="67"/>
    </location>
</feature>
<keyword evidence="1" id="KW-1133">Transmembrane helix</keyword>
<accession>A0A6J6G9Q4</accession>
<proteinExistence type="predicted"/>
<feature type="transmembrane region" description="Helical" evidence="1">
    <location>
        <begin position="119"/>
        <end position="147"/>
    </location>
</feature>
<keyword evidence="1" id="KW-0472">Membrane</keyword>
<dbReference type="AlphaFoldDB" id="A0A6J6G9Q4"/>
<name>A0A6J6G9Q4_9ZZZZ</name>
<dbReference type="EMBL" id="CAEZSR010000273">
    <property type="protein sequence ID" value="CAB4596173.1"/>
    <property type="molecule type" value="Genomic_DNA"/>
</dbReference>
<gene>
    <name evidence="2" type="ORF">UFOPK1493_04016</name>
</gene>
<feature type="transmembrane region" description="Helical" evidence="1">
    <location>
        <begin position="12"/>
        <end position="32"/>
    </location>
</feature>